<evidence type="ECO:0000256" key="6">
    <source>
        <dbReference type="ARBA" id="ARBA00023001"/>
    </source>
</evidence>
<dbReference type="SUPFAM" id="SSF51445">
    <property type="entry name" value="(Trans)glycosidases"/>
    <property type="match status" value="1"/>
</dbReference>
<keyword evidence="7" id="KW-0119">Carbohydrate metabolism</keyword>
<feature type="chain" id="PRO_5001989497" description="Endoglucanase EG-II" evidence="15">
    <location>
        <begin position="20"/>
        <end position="412"/>
    </location>
</feature>
<keyword evidence="10" id="KW-0624">Polysaccharide degradation</keyword>
<keyword evidence="6" id="KW-0136">Cellulose degradation</keyword>
<dbReference type="Pfam" id="PF00150">
    <property type="entry name" value="Cellulase"/>
    <property type="match status" value="1"/>
</dbReference>
<dbReference type="FunFam" id="3.20.20.80:FF:000124">
    <property type="entry name" value="Exported cellulase"/>
    <property type="match status" value="1"/>
</dbReference>
<dbReference type="PANTHER" id="PTHR34142:SF5">
    <property type="entry name" value="CBM1 DOMAIN-CONTAINING PROTEIN"/>
    <property type="match status" value="1"/>
</dbReference>
<evidence type="ECO:0000256" key="3">
    <source>
        <dbReference type="ARBA" id="ARBA00012601"/>
    </source>
</evidence>
<keyword evidence="9 13" id="KW-0326">Glycosidase</keyword>
<dbReference type="HOGENOM" id="CLU_029718_1_1_1"/>
<dbReference type="InterPro" id="IPR018087">
    <property type="entry name" value="Glyco_hydro_5_CS"/>
</dbReference>
<dbReference type="PROSITE" id="PS00659">
    <property type="entry name" value="GLYCOSYL_HYDROL_F5"/>
    <property type="match status" value="1"/>
</dbReference>
<evidence type="ECO:0000256" key="12">
    <source>
        <dbReference type="ARBA" id="ARBA00074271"/>
    </source>
</evidence>
<protein>
    <recommendedName>
        <fullName evidence="12">Endoglucanase EG-II</fullName>
        <ecNumber evidence="3">3.2.1.4</ecNumber>
    </recommendedName>
</protein>
<organism evidence="17 18">
    <name type="scientific">[Torrubiella] hemipterigena</name>
    <dbReference type="NCBI Taxonomy" id="1531966"/>
    <lineage>
        <taxon>Eukaryota</taxon>
        <taxon>Fungi</taxon>
        <taxon>Dikarya</taxon>
        <taxon>Ascomycota</taxon>
        <taxon>Pezizomycotina</taxon>
        <taxon>Sordariomycetes</taxon>
        <taxon>Hypocreomycetidae</taxon>
        <taxon>Hypocreales</taxon>
        <taxon>Clavicipitaceae</taxon>
        <taxon>Clavicipitaceae incertae sedis</taxon>
        <taxon>'Torrubiella' clade</taxon>
    </lineage>
</organism>
<evidence type="ECO:0000256" key="5">
    <source>
        <dbReference type="ARBA" id="ARBA00022801"/>
    </source>
</evidence>
<dbReference type="OrthoDB" id="5823761at2759"/>
<evidence type="ECO:0000313" key="18">
    <source>
        <dbReference type="Proteomes" id="UP000039046"/>
    </source>
</evidence>
<keyword evidence="8" id="KW-0873">Pyrrolidone carboxylic acid</keyword>
<reference evidence="17 18" key="1">
    <citation type="journal article" date="2015" name="Genome Announc.">
        <title>Draft Genome Sequence and Gene Annotation of the Entomopathogenic Fungus Verticillium hemipterigenum.</title>
        <authorList>
            <person name="Horn F."/>
            <person name="Habel A."/>
            <person name="Scharf D.H."/>
            <person name="Dworschak J."/>
            <person name="Brakhage A.A."/>
            <person name="Guthke R."/>
            <person name="Hertweck C."/>
            <person name="Linde J."/>
        </authorList>
    </citation>
    <scope>NUCLEOTIDE SEQUENCE [LARGE SCALE GENOMIC DNA]</scope>
</reference>
<dbReference type="EC" id="3.2.1.4" evidence="3"/>
<feature type="domain" description="Glycoside hydrolase family 5" evidence="16">
    <location>
        <begin position="58"/>
        <end position="303"/>
    </location>
</feature>
<dbReference type="EMBL" id="CDHN01000002">
    <property type="protein sequence ID" value="CEJ83994.1"/>
    <property type="molecule type" value="Genomic_DNA"/>
</dbReference>
<evidence type="ECO:0000256" key="15">
    <source>
        <dbReference type="SAM" id="SignalP"/>
    </source>
</evidence>
<comment type="similarity">
    <text evidence="2 13">Belongs to the glycosyl hydrolase 5 (cellulase A) family.</text>
</comment>
<evidence type="ECO:0000256" key="14">
    <source>
        <dbReference type="SAM" id="MobiDB-lite"/>
    </source>
</evidence>
<keyword evidence="5 13" id="KW-0378">Hydrolase</keyword>
<accession>A0A0A1SY84</accession>
<keyword evidence="18" id="KW-1185">Reference proteome</keyword>
<evidence type="ECO:0000256" key="10">
    <source>
        <dbReference type="ARBA" id="ARBA00023326"/>
    </source>
</evidence>
<dbReference type="AlphaFoldDB" id="A0A0A1SY84"/>
<feature type="region of interest" description="Disordered" evidence="14">
    <location>
        <begin position="349"/>
        <end position="385"/>
    </location>
</feature>
<evidence type="ECO:0000256" key="8">
    <source>
        <dbReference type="ARBA" id="ARBA00023283"/>
    </source>
</evidence>
<proteinExistence type="inferred from homology"/>
<feature type="signal peptide" evidence="15">
    <location>
        <begin position="1"/>
        <end position="19"/>
    </location>
</feature>
<dbReference type="Proteomes" id="UP000039046">
    <property type="component" value="Unassembled WGS sequence"/>
</dbReference>
<dbReference type="PANTHER" id="PTHR34142">
    <property type="entry name" value="ENDO-BETA-1,4-GLUCANASE A"/>
    <property type="match status" value="1"/>
</dbReference>
<dbReference type="STRING" id="1531966.A0A0A1SY84"/>
<name>A0A0A1SY84_9HYPO</name>
<evidence type="ECO:0000259" key="16">
    <source>
        <dbReference type="Pfam" id="PF00150"/>
    </source>
</evidence>
<comment type="catalytic activity">
    <reaction evidence="1">
        <text>Endohydrolysis of (1-&gt;4)-beta-D-glucosidic linkages in cellulose, lichenin and cereal beta-D-glucans.</text>
        <dbReference type="EC" id="3.2.1.4"/>
    </reaction>
</comment>
<evidence type="ECO:0000256" key="7">
    <source>
        <dbReference type="ARBA" id="ARBA00023277"/>
    </source>
</evidence>
<dbReference type="InterPro" id="IPR001547">
    <property type="entry name" value="Glyco_hydro_5"/>
</dbReference>
<dbReference type="InterPro" id="IPR017853">
    <property type="entry name" value="GH"/>
</dbReference>
<evidence type="ECO:0000256" key="9">
    <source>
        <dbReference type="ARBA" id="ARBA00023295"/>
    </source>
</evidence>
<evidence type="ECO:0000256" key="2">
    <source>
        <dbReference type="ARBA" id="ARBA00005641"/>
    </source>
</evidence>
<dbReference type="Gene3D" id="3.20.20.80">
    <property type="entry name" value="Glycosidases"/>
    <property type="match status" value="1"/>
</dbReference>
<evidence type="ECO:0000256" key="1">
    <source>
        <dbReference type="ARBA" id="ARBA00000966"/>
    </source>
</evidence>
<comment type="function">
    <text evidence="11">Endoglucanase (EG) that cleaves the internal beta-1,4-glucosidic bonds in cellulose. The degradation of cellulose involves an interplay between different cellulolytic enzymes. Hydrolysis starts with EGs, which cut internal glycosidic linkages to reduce the polymerization degree of the substrate and creates new chain ends for exocellobiohydrolases (CBHs). The CBH release the disaccharide cellobiose from the non-reducing end of the cellulose polymer chain. Finally, beta-1,4-glucosidases hydrolyze the cellobiose and other short cello-oligosaccharides into glucose units.</text>
</comment>
<dbReference type="GO" id="GO:0008810">
    <property type="term" value="F:cellulase activity"/>
    <property type="evidence" value="ECO:0007669"/>
    <property type="project" value="UniProtKB-EC"/>
</dbReference>
<evidence type="ECO:0000256" key="13">
    <source>
        <dbReference type="RuleBase" id="RU361153"/>
    </source>
</evidence>
<evidence type="ECO:0000313" key="17">
    <source>
        <dbReference type="EMBL" id="CEJ83994.1"/>
    </source>
</evidence>
<evidence type="ECO:0000256" key="4">
    <source>
        <dbReference type="ARBA" id="ARBA00022729"/>
    </source>
</evidence>
<evidence type="ECO:0000256" key="11">
    <source>
        <dbReference type="ARBA" id="ARBA00059691"/>
    </source>
</evidence>
<gene>
    <name evidence="17" type="ORF">VHEMI03351</name>
</gene>
<keyword evidence="4 15" id="KW-0732">Signal</keyword>
<sequence length="412" mass="43869">MRSTSTLLALAAVAPAVLAKIDFLGVAMSGVDWGCDIDGTCPATGIQVPIASQGGADSAGQMKHFVKDRKMNIFRIPMSWQYITNNNVQGNFDDTNFNKFDALMQACIETGAYCMIDLHNFARYDKAIIGSGGPQDAGFVNLWTNLAKYYGDNDKIVFGLMNEPHDLPVLKNWVDMCQKAVTAIRNTGATKQIILLPGDNFSSAASFVSTGSAEALSTIKNPDGTTDNLLLDLHQYLDINNSGQHKECTTNNVEGFKTIAKWLRDNKRRAIVSETGASTDPSCITKFCEQNQFIAANTDVFAGLVGWSAGGFHTDYIMSLTPTQNSDGTWSDNELMKQCIVDVFGESSHPPTGAPSHVAPKPSKTSAGPAAATAGAADTNKNNNKSTGAATGTAVARAGFVLTAMAALAALW</sequence>
<feature type="compositionally biased region" description="Low complexity" evidence="14">
    <location>
        <begin position="359"/>
        <end position="377"/>
    </location>
</feature>
<dbReference type="GO" id="GO:0030245">
    <property type="term" value="P:cellulose catabolic process"/>
    <property type="evidence" value="ECO:0007669"/>
    <property type="project" value="UniProtKB-KW"/>
</dbReference>